<evidence type="ECO:0000259" key="8">
    <source>
        <dbReference type="Pfam" id="PF05970"/>
    </source>
</evidence>
<keyword evidence="6" id="KW-0233">DNA recombination</keyword>
<dbReference type="InterPro" id="IPR027417">
    <property type="entry name" value="P-loop_NTPase"/>
</dbReference>
<keyword evidence="6" id="KW-0067">ATP-binding</keyword>
<dbReference type="SUPFAM" id="SSF52540">
    <property type="entry name" value="P-loop containing nucleoside triphosphate hydrolases"/>
    <property type="match status" value="2"/>
</dbReference>
<dbReference type="FunFam" id="3.40.50.300:FF:002884">
    <property type="entry name" value="ATP-dependent DNA helicase"/>
    <property type="match status" value="1"/>
</dbReference>
<evidence type="ECO:0000256" key="1">
    <source>
        <dbReference type="ARBA" id="ARBA00005690"/>
    </source>
</evidence>
<dbReference type="PANTHER" id="PTHR10492">
    <property type="match status" value="1"/>
</dbReference>
<dbReference type="Pfam" id="PF08646">
    <property type="entry name" value="Rep_fac-A_C"/>
    <property type="match status" value="1"/>
</dbReference>
<feature type="domain" description="Replication factor A C-terminal" evidence="9">
    <location>
        <begin position="1727"/>
        <end position="1860"/>
    </location>
</feature>
<dbReference type="InterPro" id="IPR012340">
    <property type="entry name" value="NA-bd_OB-fold"/>
</dbReference>
<evidence type="ECO:0000256" key="5">
    <source>
        <dbReference type="ARBA" id="ARBA00023125"/>
    </source>
</evidence>
<dbReference type="InterPro" id="IPR013955">
    <property type="entry name" value="Rep_factor-A_C"/>
</dbReference>
<comment type="cofactor">
    <cofactor evidence="6">
        <name>Mg(2+)</name>
        <dbReference type="ChEBI" id="CHEBI:18420"/>
    </cofactor>
</comment>
<dbReference type="InterPro" id="IPR047192">
    <property type="entry name" value="Euk_RPA1_DBD_C"/>
</dbReference>
<dbReference type="InterPro" id="IPR010285">
    <property type="entry name" value="DNA_helicase_pif1-like_DEAD"/>
</dbReference>
<dbReference type="InterPro" id="IPR049163">
    <property type="entry name" value="Pif1-like_2B_dom"/>
</dbReference>
<feature type="region of interest" description="Disordered" evidence="7">
    <location>
        <begin position="1"/>
        <end position="22"/>
    </location>
</feature>
<evidence type="ECO:0000256" key="6">
    <source>
        <dbReference type="RuleBase" id="RU363044"/>
    </source>
</evidence>
<evidence type="ECO:0000256" key="2">
    <source>
        <dbReference type="ARBA" id="ARBA00022723"/>
    </source>
</evidence>
<evidence type="ECO:0000259" key="9">
    <source>
        <dbReference type="Pfam" id="PF08646"/>
    </source>
</evidence>
<name>A0A9Q0HI40_9POAL</name>
<accession>A0A9Q0HI40</accession>
<keyword evidence="6" id="KW-0227">DNA damage</keyword>
<dbReference type="PANTHER" id="PTHR10492:SF57">
    <property type="entry name" value="ATP-DEPENDENT DNA HELICASE"/>
    <property type="match status" value="1"/>
</dbReference>
<evidence type="ECO:0000256" key="4">
    <source>
        <dbReference type="ARBA" id="ARBA00022833"/>
    </source>
</evidence>
<evidence type="ECO:0000313" key="13">
    <source>
        <dbReference type="Proteomes" id="UP001151287"/>
    </source>
</evidence>
<dbReference type="EMBL" id="JAMQYH010000005">
    <property type="protein sequence ID" value="KAJ1687074.1"/>
    <property type="molecule type" value="Genomic_DNA"/>
</dbReference>
<dbReference type="CDD" id="cd18809">
    <property type="entry name" value="SF1_C_RecD"/>
    <property type="match status" value="1"/>
</dbReference>
<evidence type="ECO:0000313" key="12">
    <source>
        <dbReference type="EMBL" id="KAJ1687074.1"/>
    </source>
</evidence>
<dbReference type="GO" id="GO:0005524">
    <property type="term" value="F:ATP binding"/>
    <property type="evidence" value="ECO:0007669"/>
    <property type="project" value="UniProtKB-KW"/>
</dbReference>
<keyword evidence="6" id="KW-0347">Helicase</keyword>
<sequence>MEGSPVGDAATAAPSPLSYSSGPTRSGWLPCVNAFLYGVGPFSQTVHAHPTPPSIDSDEDFSDAFCASAVSSPETPPAEPVYSTGIFLLSLDNRLSYLDFGDPDEICTHCHARFWFEERCRTTSRVGAPVYTLCCRNGRVDLGHLDPMPQTLYDLLDPNGGLDSSHFIDNIRMYNSMFAFTSMGVQLDESVNTGRGPYAFKVSGQLCHLLGSLLPDDDSPPRFAQLYMYDTDNEVSNRIAPFPSTDRSSTPRPHIVQALKEMLDQYNPYAQVYRSVRDRVLHDTSDTLRLRIRADRSHRDSRYSAPSASEIAGLVVGDLDSQHFVRDIIVQRRSGALQRVSSVHPSYMPFQYPLIFTRGEDGFTPGISYNQESESARKIHRDHVTMAEYYCYRLHMRTQGSPIISKSGRLLQQLSIDMFACVDQARLWYIHENQASLRSDTYANVRDAVVNNDMFGRTVGKRIVLPASHVGRPRYMYQNYQDAIAVCRHLGSPHLFITFTCNPAWPEITRNLLPRQCANDRPDLVCRVFKMKLAEMVRDIRDSEFFGPVSGLIYSVEFQKRGLPHVHIIVWLRDRTSLSTPTSVDRFISAELPSPVFDPQGYSVVSQFMVHGPCGSARPNSPCMHDGKCTKRFPKPYRQSTVLSDDGFVLYKRRDSHITVTKGGVCMDNRYVVPYNLNLLLKYNAHINVERCHRTDMIKYLFKYICKGRDRAMVSVFRNDSRTQASSTSNTEETVVDEVLDYLDCRYLTAPEAVWRLFQYDIHFSFPTVERLPIHLPLENSILFRDSQQLLTIVSNPASRKTKLTAWFDLNARDPIARQLTYPEVTKFYTWHENEKAWRLREQGYRLARVHFIQPTAGDLYYERMLLNSVRGAASFEALRTVNGVLHGTYKEACNALGLLDDNSEWLYTIQEAAASASCDQLRAIFVDILLYSDVADARDLWESCWTYMGDDITREMRSAHGNFQLTIDAGMLKDYILHKLADLLFIRGYSLQYVDLPLPVHSRPTGSVNRLLSEQYSYNTADLRMEVPNLLSGKTFLWRAITAVVRSQGRVVLTVASSGLSSLLLDGGVTAYSRFKIPLKLREGSTCDIKKNTNLVELLRETALIIWDEAPMSNRICFEALDRSMRDILADSGASNRDKTFGGVTVVLGGDFRQTLPVVPHSTRFETVAASITNSYLWPSCRLFRLTINMRLLTSNSQLSDRQAISVFACWLLSVGNGTAPGIPLYNCSERDWIKIPDKYLLHHAGDKVSAIITAVYGDLQCTHQDDGYLRVRAIIAPKNDAVKTVNETILGRIPREQRDYLSHDSIHGSEKIAEDIHAMYPTDILNTITAGSLPCHKLSLKIGVPVMLLRNMDQSKGLCNSTRLVITELGARIVHARIITGSGIGKTVQIPRIVFLHEDERLPFIFRRKQFPLRVCYAMTINKSQGQSLDVVGVYLPEPVFAHGQLYVALSRATSPNSLKILIDNPDSSYPNYTRNISVRTNGQSYLQVIMDSQLPLTTTMNPPVPVLTLTPTTDTEDVKIHGRPVRIWQAADARYGRVYNMAFLFIDHTVRSHTLPGAKIQGLIAVPDYQRISAVFTEDNLCEITRFTLEGSTPDYQVVKHPYVLSLTRETAVAVLQPNMYDIPRNCFDFVSFREIGVSVTHLKAVMGIYGLKTYSGTRFHMDPSLKEIADYLAATPQDGMPITLHATAHTYNIHIVTPHRADPIKVTMAQLNGLYLDNYNENYYQCAGVVMSINNRFDWYYESCPDCRRKLGRTGDRLWCDHCKTRRMNSIPWYKIRVQAVDQTGDAQFVLLGRLGEEAVGMPAQEVVALQQQDRKKTPAPLIGVIGKKFMFTFAGKQRVPYQENRIYTVVNLDPVPSEILELLPQPILHIEAAPMFESGSSTATAEGEPRTPI</sequence>
<feature type="domain" description="DNA helicase Pif1-like DEAD-box helicase" evidence="8">
    <location>
        <begin position="1034"/>
        <end position="1221"/>
    </location>
</feature>
<feature type="domain" description="Helitron helicase-like" evidence="10">
    <location>
        <begin position="389"/>
        <end position="570"/>
    </location>
</feature>
<dbReference type="GO" id="GO:0008270">
    <property type="term" value="F:zinc ion binding"/>
    <property type="evidence" value="ECO:0007669"/>
    <property type="project" value="UniProtKB-KW"/>
</dbReference>
<dbReference type="Pfam" id="PF14214">
    <property type="entry name" value="Helitron_like_N"/>
    <property type="match status" value="1"/>
</dbReference>
<dbReference type="GO" id="GO:0003677">
    <property type="term" value="F:DNA binding"/>
    <property type="evidence" value="ECO:0007669"/>
    <property type="project" value="UniProtKB-KW"/>
</dbReference>
<dbReference type="Pfam" id="PF21530">
    <property type="entry name" value="Pif1_2B_dom"/>
    <property type="match status" value="1"/>
</dbReference>
<evidence type="ECO:0000256" key="7">
    <source>
        <dbReference type="SAM" id="MobiDB-lite"/>
    </source>
</evidence>
<dbReference type="GO" id="GO:0016787">
    <property type="term" value="F:hydrolase activity"/>
    <property type="evidence" value="ECO:0007669"/>
    <property type="project" value="UniProtKB-KW"/>
</dbReference>
<keyword evidence="13" id="KW-1185">Reference proteome</keyword>
<dbReference type="Gene3D" id="3.40.50.300">
    <property type="entry name" value="P-loop containing nucleotide triphosphate hydrolases"/>
    <property type="match status" value="2"/>
</dbReference>
<protein>
    <recommendedName>
        <fullName evidence="6">ATP-dependent DNA helicase</fullName>
        <ecNumber evidence="6">5.6.2.3</ecNumber>
    </recommendedName>
</protein>
<keyword evidence="3" id="KW-0863">Zinc-finger</keyword>
<dbReference type="InterPro" id="IPR025476">
    <property type="entry name" value="Helitron_helicase-like"/>
</dbReference>
<evidence type="ECO:0000259" key="10">
    <source>
        <dbReference type="Pfam" id="PF14214"/>
    </source>
</evidence>
<organism evidence="12 13">
    <name type="scientific">Rhynchospora breviuscula</name>
    <dbReference type="NCBI Taxonomy" id="2022672"/>
    <lineage>
        <taxon>Eukaryota</taxon>
        <taxon>Viridiplantae</taxon>
        <taxon>Streptophyta</taxon>
        <taxon>Embryophyta</taxon>
        <taxon>Tracheophyta</taxon>
        <taxon>Spermatophyta</taxon>
        <taxon>Magnoliopsida</taxon>
        <taxon>Liliopsida</taxon>
        <taxon>Poales</taxon>
        <taxon>Cyperaceae</taxon>
        <taxon>Cyperoideae</taxon>
        <taxon>Rhynchosporeae</taxon>
        <taxon>Rhynchospora</taxon>
    </lineage>
</organism>
<keyword evidence="2" id="KW-0479">Metal-binding</keyword>
<proteinExistence type="inferred from homology"/>
<gene>
    <name evidence="12" type="ORF">LUZ63_018464</name>
</gene>
<keyword evidence="6" id="KW-0378">Hydrolase</keyword>
<dbReference type="OrthoDB" id="591805at2759"/>
<evidence type="ECO:0000259" key="11">
    <source>
        <dbReference type="Pfam" id="PF21530"/>
    </source>
</evidence>
<comment type="similarity">
    <text evidence="1">Belongs to the replication factor A protein 1 family.</text>
</comment>
<keyword evidence="6" id="KW-0234">DNA repair</keyword>
<keyword evidence="6" id="KW-0547">Nucleotide-binding</keyword>
<dbReference type="SUPFAM" id="SSF50249">
    <property type="entry name" value="Nucleic acid-binding proteins"/>
    <property type="match status" value="1"/>
</dbReference>
<dbReference type="GO" id="GO:0006281">
    <property type="term" value="P:DNA repair"/>
    <property type="evidence" value="ECO:0007669"/>
    <property type="project" value="UniProtKB-KW"/>
</dbReference>
<dbReference type="CDD" id="cd04476">
    <property type="entry name" value="RPA1_DBD_C"/>
    <property type="match status" value="1"/>
</dbReference>
<evidence type="ECO:0000256" key="3">
    <source>
        <dbReference type="ARBA" id="ARBA00022771"/>
    </source>
</evidence>
<reference evidence="12" key="1">
    <citation type="journal article" date="2022" name="Cell">
        <title>Repeat-based holocentromeres influence genome architecture and karyotype evolution.</title>
        <authorList>
            <person name="Hofstatter P.G."/>
            <person name="Thangavel G."/>
            <person name="Lux T."/>
            <person name="Neumann P."/>
            <person name="Vondrak T."/>
            <person name="Novak P."/>
            <person name="Zhang M."/>
            <person name="Costa L."/>
            <person name="Castellani M."/>
            <person name="Scott A."/>
            <person name="Toegelov H."/>
            <person name="Fuchs J."/>
            <person name="Mata-Sucre Y."/>
            <person name="Dias Y."/>
            <person name="Vanzela A.L.L."/>
            <person name="Huettel B."/>
            <person name="Almeida C.C.S."/>
            <person name="Simkova H."/>
            <person name="Souza G."/>
            <person name="Pedrosa-Harand A."/>
            <person name="Macas J."/>
            <person name="Mayer K.F.X."/>
            <person name="Houben A."/>
            <person name="Marques A."/>
        </authorList>
    </citation>
    <scope>NUCLEOTIDE SEQUENCE</scope>
    <source>
        <strain evidence="12">RhyBre1mFocal</strain>
    </source>
</reference>
<keyword evidence="4" id="KW-0862">Zinc</keyword>
<keyword evidence="5" id="KW-0238">DNA-binding</keyword>
<dbReference type="Pfam" id="PF05970">
    <property type="entry name" value="PIF1"/>
    <property type="match status" value="1"/>
</dbReference>
<feature type="domain" description="DNA helicase Pif1-like 2B" evidence="11">
    <location>
        <begin position="1326"/>
        <end position="1371"/>
    </location>
</feature>
<dbReference type="GO" id="GO:0006310">
    <property type="term" value="P:DNA recombination"/>
    <property type="evidence" value="ECO:0007669"/>
    <property type="project" value="UniProtKB-KW"/>
</dbReference>
<dbReference type="Proteomes" id="UP001151287">
    <property type="component" value="Unassembled WGS sequence"/>
</dbReference>
<dbReference type="EC" id="5.6.2.3" evidence="6"/>
<dbReference type="GO" id="GO:0000723">
    <property type="term" value="P:telomere maintenance"/>
    <property type="evidence" value="ECO:0007669"/>
    <property type="project" value="InterPro"/>
</dbReference>
<comment type="catalytic activity">
    <reaction evidence="6">
        <text>ATP + H2O = ADP + phosphate + H(+)</text>
        <dbReference type="Rhea" id="RHEA:13065"/>
        <dbReference type="ChEBI" id="CHEBI:15377"/>
        <dbReference type="ChEBI" id="CHEBI:15378"/>
        <dbReference type="ChEBI" id="CHEBI:30616"/>
        <dbReference type="ChEBI" id="CHEBI:43474"/>
        <dbReference type="ChEBI" id="CHEBI:456216"/>
        <dbReference type="EC" id="5.6.2.3"/>
    </reaction>
</comment>
<dbReference type="GO" id="GO:0043139">
    <property type="term" value="F:5'-3' DNA helicase activity"/>
    <property type="evidence" value="ECO:0007669"/>
    <property type="project" value="UniProtKB-EC"/>
</dbReference>
<comment type="caution">
    <text evidence="12">The sequence shown here is derived from an EMBL/GenBank/DDBJ whole genome shotgun (WGS) entry which is preliminary data.</text>
</comment>
<dbReference type="Gene3D" id="2.40.50.140">
    <property type="entry name" value="Nucleic acid-binding proteins"/>
    <property type="match status" value="1"/>
</dbReference>
<comment type="similarity">
    <text evidence="6">Belongs to the helicase family.</text>
</comment>